<dbReference type="Pfam" id="PF07195">
    <property type="entry name" value="FliD_C"/>
    <property type="match status" value="1"/>
</dbReference>
<name>A0A1W1BBT1_9ZZZZ</name>
<dbReference type="Pfam" id="PF02465">
    <property type="entry name" value="FliD_N"/>
    <property type="match status" value="1"/>
</dbReference>
<protein>
    <recommendedName>
        <fullName evidence="7">Filament cap protein</fullName>
    </recommendedName>
    <alternativeName>
        <fullName evidence="6">Flagellar cap protein</fullName>
    </alternativeName>
</protein>
<keyword evidence="10" id="KW-0282">Flagellum</keyword>
<keyword evidence="10" id="KW-0969">Cilium</keyword>
<dbReference type="Pfam" id="PF07196">
    <property type="entry name" value="Flagellin_IN"/>
    <property type="match status" value="1"/>
</dbReference>
<dbReference type="PANTHER" id="PTHR30288:SF0">
    <property type="entry name" value="FLAGELLAR HOOK-ASSOCIATED PROTEIN 2"/>
    <property type="match status" value="1"/>
</dbReference>
<evidence type="ECO:0000256" key="6">
    <source>
        <dbReference type="ARBA" id="ARBA00033074"/>
    </source>
</evidence>
<evidence type="ECO:0000259" key="8">
    <source>
        <dbReference type="Pfam" id="PF02465"/>
    </source>
</evidence>
<evidence type="ECO:0000256" key="5">
    <source>
        <dbReference type="ARBA" id="ARBA00023143"/>
    </source>
</evidence>
<keyword evidence="10" id="KW-0966">Cell projection</keyword>
<reference evidence="10" key="1">
    <citation type="submission" date="2016-10" db="EMBL/GenBank/DDBJ databases">
        <authorList>
            <person name="de Groot N.N."/>
        </authorList>
    </citation>
    <scope>NUCLEOTIDE SEQUENCE</scope>
</reference>
<keyword evidence="5" id="KW-0975">Bacterial flagellum</keyword>
<dbReference type="GO" id="GO:0007155">
    <property type="term" value="P:cell adhesion"/>
    <property type="evidence" value="ECO:0007669"/>
    <property type="project" value="InterPro"/>
</dbReference>
<evidence type="ECO:0000256" key="1">
    <source>
        <dbReference type="ARBA" id="ARBA00004365"/>
    </source>
</evidence>
<comment type="subunit">
    <text evidence="3">Homopentamer.</text>
</comment>
<keyword evidence="4" id="KW-0175">Coiled coil</keyword>
<evidence type="ECO:0000256" key="4">
    <source>
        <dbReference type="ARBA" id="ARBA00023054"/>
    </source>
</evidence>
<dbReference type="InterPro" id="IPR003481">
    <property type="entry name" value="FliD_N"/>
</dbReference>
<feature type="domain" description="Flagellar hook-associated protein 2 N-terminal" evidence="8">
    <location>
        <begin position="10"/>
        <end position="105"/>
    </location>
</feature>
<comment type="subcellular location">
    <subcellularLocation>
        <location evidence="1">Bacterial flagellum</location>
    </subcellularLocation>
</comment>
<dbReference type="GO" id="GO:0071973">
    <property type="term" value="P:bacterial-type flagellum-dependent cell motility"/>
    <property type="evidence" value="ECO:0007669"/>
    <property type="project" value="TreeGrafter"/>
</dbReference>
<comment type="similarity">
    <text evidence="2">Belongs to the FliD family.</text>
</comment>
<sequence>MGISSVGVGSGILTQDVLDQLRAADDSQRVRPITLNLANENDKQDSLKVIDATMTNFRDAINELQTATAFDERKTTVTGTSVTMTASNNSDLQDFTLNVTQLATKRIEQSGTFQNAGYPADPTLKYDPKVDTIATGAGTLQFNVTGMATPIDIEIDATTTLDDLKKAINLQAGDYGQATIVQTADGQFNLFISSTETGASKDISITDSGAVLKGTELTTGMDAIVGAEGQDSAFEFNGQAITRTTNNIDDLITGYDITLEEVGFSSVKVEQDRESIESKVDSFVEKYNSIITELGKQTLASTDSETRGIFSGDSSIKSMKRAIEDMIYTVSGNGGTMADYGFDVDRDGKMSIDKAIFNTKLDENPNNVEAFFRGGDFQTDSTTTVTITGAFSGFYDIVNGYSKTNGGLDLIKDSISQTITALEERKISATERLDAKYEIMKKQFTAYNALINSFNSASDVFTQLANQNN</sequence>
<dbReference type="GO" id="GO:0009424">
    <property type="term" value="C:bacterial-type flagellum hook"/>
    <property type="evidence" value="ECO:0007669"/>
    <property type="project" value="InterPro"/>
</dbReference>
<dbReference type="GO" id="GO:0009421">
    <property type="term" value="C:bacterial-type flagellum filament cap"/>
    <property type="evidence" value="ECO:0007669"/>
    <property type="project" value="InterPro"/>
</dbReference>
<dbReference type="AlphaFoldDB" id="A0A1W1BBT1"/>
<feature type="domain" description="Flagellar hook-associated protein 2 C-terminal" evidence="9">
    <location>
        <begin position="229"/>
        <end position="455"/>
    </location>
</feature>
<evidence type="ECO:0000256" key="3">
    <source>
        <dbReference type="ARBA" id="ARBA00011255"/>
    </source>
</evidence>
<evidence type="ECO:0000313" key="10">
    <source>
        <dbReference type="EMBL" id="SFV50957.1"/>
    </source>
</evidence>
<organism evidence="10">
    <name type="scientific">hydrothermal vent metagenome</name>
    <dbReference type="NCBI Taxonomy" id="652676"/>
    <lineage>
        <taxon>unclassified sequences</taxon>
        <taxon>metagenomes</taxon>
        <taxon>ecological metagenomes</taxon>
    </lineage>
</organism>
<gene>
    <name evidence="10" type="ORF">MNB_SM-4-477</name>
</gene>
<dbReference type="InterPro" id="IPR040026">
    <property type="entry name" value="FliD"/>
</dbReference>
<accession>A0A1W1BBT1</accession>
<dbReference type="PANTHER" id="PTHR30288">
    <property type="entry name" value="FLAGELLAR CAP/ASSEMBLY PROTEIN FLID"/>
    <property type="match status" value="1"/>
</dbReference>
<evidence type="ECO:0000256" key="2">
    <source>
        <dbReference type="ARBA" id="ARBA00009764"/>
    </source>
</evidence>
<dbReference type="InterPro" id="IPR010809">
    <property type="entry name" value="FliD_C"/>
</dbReference>
<dbReference type="EMBL" id="FPHF01000011">
    <property type="protein sequence ID" value="SFV50957.1"/>
    <property type="molecule type" value="Genomic_DNA"/>
</dbReference>
<dbReference type="InterPro" id="IPR010810">
    <property type="entry name" value="Flagellin_hook_IN_motif"/>
</dbReference>
<evidence type="ECO:0000256" key="7">
    <source>
        <dbReference type="ARBA" id="ARBA00033192"/>
    </source>
</evidence>
<evidence type="ECO:0000259" key="9">
    <source>
        <dbReference type="Pfam" id="PF07195"/>
    </source>
</evidence>
<proteinExistence type="inferred from homology"/>